<accession>A0A0P1BR17</accession>
<feature type="compositionally biased region" description="Polar residues" evidence="8">
    <location>
        <begin position="536"/>
        <end position="546"/>
    </location>
</feature>
<evidence type="ECO:0000259" key="9">
    <source>
        <dbReference type="PROSITE" id="PS51263"/>
    </source>
</evidence>
<evidence type="ECO:0000256" key="2">
    <source>
        <dbReference type="ARBA" id="ARBA00009557"/>
    </source>
</evidence>
<evidence type="ECO:0000256" key="4">
    <source>
        <dbReference type="ARBA" id="ARBA00022737"/>
    </source>
</evidence>
<feature type="compositionally biased region" description="Low complexity" evidence="8">
    <location>
        <begin position="598"/>
        <end position="619"/>
    </location>
</feature>
<dbReference type="STRING" id="401625.A0A0P1BR17"/>
<feature type="region of interest" description="Disordered" evidence="8">
    <location>
        <begin position="1225"/>
        <end position="1271"/>
    </location>
</feature>
<feature type="compositionally biased region" description="Low complexity" evidence="8">
    <location>
        <begin position="197"/>
        <end position="206"/>
    </location>
</feature>
<dbReference type="SUPFAM" id="SSF55753">
    <property type="entry name" value="Actin depolymerizing proteins"/>
    <property type="match status" value="1"/>
</dbReference>
<feature type="compositionally biased region" description="Polar residues" evidence="8">
    <location>
        <begin position="1492"/>
        <end position="1502"/>
    </location>
</feature>
<feature type="compositionally biased region" description="Polar residues" evidence="8">
    <location>
        <begin position="1103"/>
        <end position="1134"/>
    </location>
</feature>
<feature type="domain" description="ADF-H" evidence="9">
    <location>
        <begin position="1"/>
        <end position="146"/>
    </location>
</feature>
<dbReference type="GO" id="GO:0005884">
    <property type="term" value="C:actin filament"/>
    <property type="evidence" value="ECO:0007669"/>
    <property type="project" value="TreeGrafter"/>
</dbReference>
<feature type="region of interest" description="Disordered" evidence="8">
    <location>
        <begin position="307"/>
        <end position="338"/>
    </location>
</feature>
<feature type="compositionally biased region" description="Acidic residues" evidence="8">
    <location>
        <begin position="1567"/>
        <end position="1590"/>
    </location>
</feature>
<evidence type="ECO:0000256" key="8">
    <source>
        <dbReference type="SAM" id="MobiDB-lite"/>
    </source>
</evidence>
<feature type="compositionally biased region" description="Basic and acidic residues" evidence="8">
    <location>
        <begin position="1623"/>
        <end position="1634"/>
    </location>
</feature>
<proteinExistence type="inferred from homology"/>
<dbReference type="Pfam" id="PF00241">
    <property type="entry name" value="Cofilin_ADF"/>
    <property type="match status" value="1"/>
</dbReference>
<feature type="region of interest" description="Disordered" evidence="8">
    <location>
        <begin position="499"/>
        <end position="623"/>
    </location>
</feature>
<feature type="region of interest" description="Disordered" evidence="8">
    <location>
        <begin position="1302"/>
        <end position="1354"/>
    </location>
</feature>
<keyword evidence="10" id="KW-0808">Transferase</keyword>
<dbReference type="PANTHER" id="PTHR13759">
    <property type="entry name" value="TWINFILIN"/>
    <property type="match status" value="1"/>
</dbReference>
<feature type="compositionally biased region" description="Basic and acidic residues" evidence="8">
    <location>
        <begin position="548"/>
        <end position="560"/>
    </location>
</feature>
<evidence type="ECO:0000256" key="7">
    <source>
        <dbReference type="ARBA" id="ARBA00038532"/>
    </source>
</evidence>
<evidence type="ECO:0000313" key="10">
    <source>
        <dbReference type="EMBL" id="CEH18915.1"/>
    </source>
</evidence>
<feature type="compositionally biased region" description="Polar residues" evidence="8">
    <location>
        <begin position="1239"/>
        <end position="1250"/>
    </location>
</feature>
<keyword evidence="5" id="KW-0009">Actin-binding</keyword>
<dbReference type="GO" id="GO:0030042">
    <property type="term" value="P:actin filament depolymerization"/>
    <property type="evidence" value="ECO:0007669"/>
    <property type="project" value="TreeGrafter"/>
</dbReference>
<dbReference type="SMART" id="SM00102">
    <property type="entry name" value="ADF"/>
    <property type="match status" value="1"/>
</dbReference>
<feature type="compositionally biased region" description="Basic and acidic residues" evidence="8">
    <location>
        <begin position="1537"/>
        <end position="1553"/>
    </location>
</feature>
<comment type="subunit">
    <text evidence="7">Interacts with G-actin; ADP-actin form.</text>
</comment>
<keyword evidence="6" id="KW-0206">Cytoskeleton</keyword>
<keyword evidence="3" id="KW-0963">Cytoplasm</keyword>
<dbReference type="InterPro" id="IPR029006">
    <property type="entry name" value="ADF-H/Gelsolin-like_dom_sf"/>
</dbReference>
<evidence type="ECO:0000256" key="1">
    <source>
        <dbReference type="ARBA" id="ARBA00004245"/>
    </source>
</evidence>
<feature type="region of interest" description="Disordered" evidence="8">
    <location>
        <begin position="638"/>
        <end position="692"/>
    </location>
</feature>
<feature type="region of interest" description="Disordered" evidence="8">
    <location>
        <begin position="145"/>
        <end position="233"/>
    </location>
</feature>
<dbReference type="InterPro" id="IPR028458">
    <property type="entry name" value="Twinfilin"/>
</dbReference>
<dbReference type="GO" id="GO:0016301">
    <property type="term" value="F:kinase activity"/>
    <property type="evidence" value="ECO:0007669"/>
    <property type="project" value="UniProtKB-KW"/>
</dbReference>
<reference evidence="10 11" key="1">
    <citation type="submission" date="2014-09" db="EMBL/GenBank/DDBJ databases">
        <authorList>
            <person name="Magalhaes I.L.F."/>
            <person name="Oliveira U."/>
            <person name="Santos F.R."/>
            <person name="Vidigal T.H.D.A."/>
            <person name="Brescovit A.D."/>
            <person name="Santos A.J."/>
        </authorList>
    </citation>
    <scope>NUCLEOTIDE SEQUENCE [LARGE SCALE GENOMIC DNA]</scope>
</reference>
<evidence type="ECO:0000256" key="6">
    <source>
        <dbReference type="ARBA" id="ARBA00023212"/>
    </source>
</evidence>
<feature type="region of interest" description="Disordered" evidence="8">
    <location>
        <begin position="901"/>
        <end position="1136"/>
    </location>
</feature>
<feature type="compositionally biased region" description="Basic and acidic residues" evidence="8">
    <location>
        <begin position="1304"/>
        <end position="1330"/>
    </location>
</feature>
<dbReference type="GO" id="GO:0003785">
    <property type="term" value="F:actin monomer binding"/>
    <property type="evidence" value="ECO:0007669"/>
    <property type="project" value="TreeGrafter"/>
</dbReference>
<dbReference type="Gene3D" id="3.40.20.10">
    <property type="entry name" value="Severin"/>
    <property type="match status" value="1"/>
</dbReference>
<dbReference type="CDD" id="cd11285">
    <property type="entry name" value="ADF_Twf-N_like"/>
    <property type="match status" value="1"/>
</dbReference>
<dbReference type="EMBL" id="CCYA01000276">
    <property type="protein sequence ID" value="CEH18915.1"/>
    <property type="molecule type" value="Genomic_DNA"/>
</dbReference>
<organism evidence="10 11">
    <name type="scientific">Ceraceosorus bombacis</name>
    <dbReference type="NCBI Taxonomy" id="401625"/>
    <lineage>
        <taxon>Eukaryota</taxon>
        <taxon>Fungi</taxon>
        <taxon>Dikarya</taxon>
        <taxon>Basidiomycota</taxon>
        <taxon>Ustilaginomycotina</taxon>
        <taxon>Exobasidiomycetes</taxon>
        <taxon>Ceraceosorales</taxon>
        <taxon>Ceraceosoraceae</taxon>
        <taxon>Ceraceosorus</taxon>
    </lineage>
</organism>
<feature type="compositionally biased region" description="Polar residues" evidence="8">
    <location>
        <begin position="983"/>
        <end position="997"/>
    </location>
</feature>
<comment type="similarity">
    <text evidence="2">Belongs to the actin-binding proteins ADF family. Twinfilin subfamily.</text>
</comment>
<feature type="compositionally biased region" description="Pro residues" evidence="8">
    <location>
        <begin position="307"/>
        <end position="317"/>
    </location>
</feature>
<dbReference type="GO" id="GO:0051016">
    <property type="term" value="P:barbed-end actin filament capping"/>
    <property type="evidence" value="ECO:0007669"/>
    <property type="project" value="TreeGrafter"/>
</dbReference>
<evidence type="ECO:0000256" key="5">
    <source>
        <dbReference type="ARBA" id="ARBA00023203"/>
    </source>
</evidence>
<feature type="compositionally biased region" description="Polar residues" evidence="8">
    <location>
        <begin position="1026"/>
        <end position="1052"/>
    </location>
</feature>
<keyword evidence="4" id="KW-0677">Repeat</keyword>
<feature type="region of interest" description="Disordered" evidence="8">
    <location>
        <begin position="1408"/>
        <end position="1598"/>
    </location>
</feature>
<dbReference type="PANTHER" id="PTHR13759:SF1">
    <property type="entry name" value="TWINFILIN"/>
    <property type="match status" value="1"/>
</dbReference>
<feature type="compositionally biased region" description="Basic and acidic residues" evidence="8">
    <location>
        <begin position="904"/>
        <end position="918"/>
    </location>
</feature>
<sequence>MSLSVSPELKQAFDEASSSLLDPEDTLLPRAFLVRLDGKQLVISETRSPSDAAKSEWSQLLEELLTTASTTPGYVLYRLDSRSSAGQYEWLLVTFRPDGAPIKQRMQYGPSQEALTRSLGEWSFLETIHASTPKDCIFPTKLRSDRKHDYQNPQVRDKTKTAAEQAGASVGGARRYFQPAGAKAKGGSGDDLPVPKPAAVPAQAETPPTPLPPLPASAPAPPTPIPGEEPPLVEPAQAPAALLQPVAAEVAKATPPHVEPTEPTVAQELPEAQPVSKGVQALLGEQAEIHAPPVLHSEQAEVLAPPLPADAPVPPTPDPKEPAPTVSELGAVGPSATGTPAEVSVLAEAAKPEETVEEVPPTAAAHSSALSESAGPQSVEQVQDTPEVPTGTLLEKATFDPSSSNGGVHFDAVRTTPQRPSPILAGKPGLADTVAVQDDGDDEGRSTHESTTPLRNVPSVIKSSPVPQEEADADSDLDKEIGISSINKTSRRMSMFDFLKSTPPSQSAPLPPEDMGTSQRAPVDRSSILPRVAGSQELTSSASLGANSHDHAPSTSKNDRTPINTRLRPSPIEAARTPRTSRLFARSPVVGHPQNTLAPLSAPAIPSASSSFPAGPATAQPFQSNGSLTAFEFLATQPPPRARSRSRSPGAAEQGRHQSHSRRRPSVDGERWTGELGHVSSKSVAEEDSSSNLQLRVMPVSESLVMFGSTHTSANYSVSGRLVLTIPLRKSTSRIAEPPEGNVKGTNEGAATGFGAKPTELRVTSLRVYFAGYAHYVDHSGRFSALRLADVQEELLPQGYDLPLSSGQAHASTSAAKYDIEFTLGVPGWLPASITTRFGGNFYCLRAEATYVDLTRNSSFTARSSSTNVLPSEIATFGGLLPSQSAPSGLLLGGSSLRSPYASGDDRSANASGDEHQATRAPATSSNRHAHARDADSASSPRSNGRALPSPLQPTESTQDRAPDQSRSWLGKRGRLLRVRASMSPSSPLRTSANSSFAGEPAQRLPTLVPHSDLHVVSPQGDCTRRQTMPPETSRQQQYNLHTLNAVDSDSQPPRRPDEPVPVGILPIAPDVFSAPSDPAKLAQLTRPPSAPQRASSVPMPEGSTSSQPSGPASVTNTHPMAQGTSVAGSSRQPQAAMRHFLHRPVLHPPADSGITPQECDKDGGLPFSLTLSLPSHVQVDGPKSDMLSFGVQIEVGRTPGWSKVRDLGGLRLRDMELVCLQSERHTSVASRTDCEGEASTSEGNGSNGAQAAHLPNGAPAPKKTSRGRRAYESAMRGLSSFANAIAEMSVEGETAMFEQLSHQYDDERRRGDGSGRPARERDGRRQREGGEDDSGNGPRATYNFTGDDGHGVDLTRGRVRMTVNLPLVPSSAQIAKRHGLPQLVSDFESPYIRIRHKLRVKLGFGFGHKPLGGVGEEDGSRLADEGEDLPQYPGPSNLPLPHRGSVTAPSPRPDTDIVNPESGSSALLSPSASNSSDAATIRVGGGLTDTGAVSATSSPNLARSPASLRRGSNRIMPSHVVDEELLEGQVSGDRLAAMREHQQDLDELRNEVEATDNPLNSSESGTGDEGEDEDEDEDDDNELEEDDEAAAARGVSTIFRERQASVVAVDFGDQTDPFQPSRLDETVEVDRGEAASAALRS</sequence>
<dbReference type="GO" id="GO:0005737">
    <property type="term" value="C:cytoplasm"/>
    <property type="evidence" value="ECO:0007669"/>
    <property type="project" value="TreeGrafter"/>
</dbReference>
<evidence type="ECO:0000313" key="11">
    <source>
        <dbReference type="Proteomes" id="UP000054845"/>
    </source>
</evidence>
<dbReference type="OrthoDB" id="1638493at2759"/>
<feature type="region of interest" description="Disordered" evidence="8">
    <location>
        <begin position="1610"/>
        <end position="1642"/>
    </location>
</feature>
<keyword evidence="11" id="KW-1185">Reference proteome</keyword>
<feature type="compositionally biased region" description="Low complexity" evidence="8">
    <location>
        <begin position="1463"/>
        <end position="1480"/>
    </location>
</feature>
<dbReference type="Proteomes" id="UP000054845">
    <property type="component" value="Unassembled WGS sequence"/>
</dbReference>
<feature type="compositionally biased region" description="Low complexity" evidence="8">
    <location>
        <begin position="358"/>
        <end position="374"/>
    </location>
</feature>
<keyword evidence="10" id="KW-0418">Kinase</keyword>
<comment type="subcellular location">
    <subcellularLocation>
        <location evidence="1">Cytoplasm</location>
        <location evidence="1">Cytoskeleton</location>
    </subcellularLocation>
</comment>
<feature type="compositionally biased region" description="Pro residues" evidence="8">
    <location>
        <begin position="207"/>
        <end position="233"/>
    </location>
</feature>
<name>A0A0P1BR17_9BASI</name>
<dbReference type="InterPro" id="IPR002108">
    <property type="entry name" value="ADF-H"/>
</dbReference>
<dbReference type="GO" id="GO:0051015">
    <property type="term" value="F:actin filament binding"/>
    <property type="evidence" value="ECO:0007669"/>
    <property type="project" value="TreeGrafter"/>
</dbReference>
<dbReference type="PROSITE" id="PS51263">
    <property type="entry name" value="ADF_H"/>
    <property type="match status" value="1"/>
</dbReference>
<evidence type="ECO:0000256" key="3">
    <source>
        <dbReference type="ARBA" id="ARBA00022490"/>
    </source>
</evidence>
<feature type="compositionally biased region" description="Basic and acidic residues" evidence="8">
    <location>
        <begin position="145"/>
        <end position="161"/>
    </location>
</feature>
<feature type="compositionally biased region" description="Polar residues" evidence="8">
    <location>
        <begin position="375"/>
        <end position="384"/>
    </location>
</feature>
<protein>
    <submittedName>
        <fullName evidence="10">Protein tyrosine kinase 9/actin monomer-binding protein</fullName>
    </submittedName>
</protein>
<feature type="region of interest" description="Disordered" evidence="8">
    <location>
        <begin position="352"/>
        <end position="480"/>
    </location>
</feature>